<keyword evidence="5" id="KW-1185">Reference proteome</keyword>
<comment type="caution">
    <text evidence="4">The sequence shown here is derived from an EMBL/GenBank/DDBJ whole genome shotgun (WGS) entry which is preliminary data.</text>
</comment>
<dbReference type="GO" id="GO:0006511">
    <property type="term" value="P:ubiquitin-dependent protein catabolic process"/>
    <property type="evidence" value="ECO:0007669"/>
    <property type="project" value="TreeGrafter"/>
</dbReference>
<feature type="domain" description="UBA" evidence="2">
    <location>
        <begin position="346"/>
        <end position="390"/>
    </location>
</feature>
<dbReference type="Pfam" id="PF23195">
    <property type="entry name" value="UBQLN1"/>
    <property type="match status" value="1"/>
</dbReference>
<dbReference type="Gene3D" id="1.10.8.10">
    <property type="entry name" value="DNA helicase RuvA subunit, C-terminal domain"/>
    <property type="match status" value="1"/>
</dbReference>
<dbReference type="CDD" id="cd14324">
    <property type="entry name" value="UBA_Dsk2p_like"/>
    <property type="match status" value="1"/>
</dbReference>
<dbReference type="PROSITE" id="PS50053">
    <property type="entry name" value="UBIQUITIN_2"/>
    <property type="match status" value="1"/>
</dbReference>
<organism evidence="4 5">
    <name type="scientific">Cyberlindnera fabianii</name>
    <name type="common">Yeast</name>
    <name type="synonym">Hansenula fabianii</name>
    <dbReference type="NCBI Taxonomy" id="36022"/>
    <lineage>
        <taxon>Eukaryota</taxon>
        <taxon>Fungi</taxon>
        <taxon>Dikarya</taxon>
        <taxon>Ascomycota</taxon>
        <taxon>Saccharomycotina</taxon>
        <taxon>Saccharomycetes</taxon>
        <taxon>Phaffomycetales</taxon>
        <taxon>Phaffomycetaceae</taxon>
        <taxon>Cyberlindnera</taxon>
    </lineage>
</organism>
<evidence type="ECO:0000313" key="5">
    <source>
        <dbReference type="Proteomes" id="UP000189513"/>
    </source>
</evidence>
<dbReference type="PANTHER" id="PTHR10677:SF3">
    <property type="entry name" value="FI07626P-RELATED"/>
    <property type="match status" value="1"/>
</dbReference>
<dbReference type="Pfam" id="PF00240">
    <property type="entry name" value="ubiquitin"/>
    <property type="match status" value="1"/>
</dbReference>
<proteinExistence type="predicted"/>
<feature type="domain" description="Ubiquitin-like" evidence="3">
    <location>
        <begin position="7"/>
        <end position="76"/>
    </location>
</feature>
<feature type="region of interest" description="Disordered" evidence="1">
    <location>
        <begin position="238"/>
        <end position="273"/>
    </location>
</feature>
<evidence type="ECO:0000256" key="1">
    <source>
        <dbReference type="SAM" id="MobiDB-lite"/>
    </source>
</evidence>
<name>A0A1V2LDM6_CYBFA</name>
<dbReference type="InterPro" id="IPR006636">
    <property type="entry name" value="STI1_HS-bd"/>
</dbReference>
<dbReference type="SMART" id="SM00165">
    <property type="entry name" value="UBA"/>
    <property type="match status" value="1"/>
</dbReference>
<accession>A0A1V2LDM6</accession>
<dbReference type="SMART" id="SM00727">
    <property type="entry name" value="STI1"/>
    <property type="match status" value="2"/>
</dbReference>
<dbReference type="PROSITE" id="PS50030">
    <property type="entry name" value="UBA"/>
    <property type="match status" value="1"/>
</dbReference>
<evidence type="ECO:0000259" key="3">
    <source>
        <dbReference type="PROSITE" id="PS50053"/>
    </source>
</evidence>
<evidence type="ECO:0000259" key="2">
    <source>
        <dbReference type="PROSITE" id="PS50030"/>
    </source>
</evidence>
<dbReference type="SUPFAM" id="SSF54236">
    <property type="entry name" value="Ubiquitin-like"/>
    <property type="match status" value="1"/>
</dbReference>
<sequence length="391" mass="40782">MSEENVIKVTIKSSSDGKYDISVATSATVAELKELVAAESGVPAASQRLIYSGRVLKDAETVESYKVKDGNTIHMVKSAAARQTSAAPAASSESASTSTPTSAAASTPSTASQVPSNIATGQGAFNPLADLTGARYAGYANLPSASMFGPDGGMQLPNPEDMERMMENPMVQQSLNEMLRNPQMLDFMIQQSPQLRAMGPRARELLQSDMFRNMMTNPQMLRQMRQMQSMMGGVDPMGGSGASAFPAPGDATATNESSTTDNTSTNESASGANAFDANPFAAMFPGGNPMAGFGAQAGANQGSDSARGTPQLPGFDPAMMQAMMNSMGGGGFGGFGGAPAAEDNRPPEERYESQLRQLNDMGFNDFDSNVRALRRSGGSVQGAVESLLNGI</sequence>
<feature type="region of interest" description="Disordered" evidence="1">
    <location>
        <begin position="84"/>
        <end position="115"/>
    </location>
</feature>
<feature type="compositionally biased region" description="Low complexity" evidence="1">
    <location>
        <begin position="84"/>
        <end position="112"/>
    </location>
</feature>
<dbReference type="AlphaFoldDB" id="A0A1V2LDM6"/>
<dbReference type="SUPFAM" id="SSF46934">
    <property type="entry name" value="UBA-like"/>
    <property type="match status" value="1"/>
</dbReference>
<dbReference type="InterPro" id="IPR015940">
    <property type="entry name" value="UBA"/>
</dbReference>
<evidence type="ECO:0000313" key="4">
    <source>
        <dbReference type="EMBL" id="ONH69963.1"/>
    </source>
</evidence>
<dbReference type="Proteomes" id="UP000189513">
    <property type="component" value="Unassembled WGS sequence"/>
</dbReference>
<reference evidence="5" key="1">
    <citation type="journal article" date="2017" name="Genome Announc.">
        <title>Genome sequences of Cyberlindnera fabianii 65, Pichia kudriavzevii 129, and Saccharomyces cerevisiae 131 isolated from fermented masau fruits in Zimbabwe.</title>
        <authorList>
            <person name="van Rijswijck I.M.H."/>
            <person name="Derks M.F.L."/>
            <person name="Abee T."/>
            <person name="de Ridder D."/>
            <person name="Smid E.J."/>
        </authorList>
    </citation>
    <scope>NUCLEOTIDE SEQUENCE [LARGE SCALE GENOMIC DNA]</scope>
    <source>
        <strain evidence="5">65</strain>
    </source>
</reference>
<dbReference type="Gene3D" id="3.10.20.90">
    <property type="entry name" value="Phosphatidylinositol 3-kinase Catalytic Subunit, Chain A, domain 1"/>
    <property type="match status" value="1"/>
</dbReference>
<dbReference type="EMBL" id="MPUK01000001">
    <property type="protein sequence ID" value="ONH69963.1"/>
    <property type="molecule type" value="Genomic_DNA"/>
</dbReference>
<dbReference type="CDD" id="cd16106">
    <property type="entry name" value="Ubl_Dsk2p_like"/>
    <property type="match status" value="1"/>
</dbReference>
<feature type="compositionally biased region" description="Low complexity" evidence="1">
    <location>
        <begin position="242"/>
        <end position="270"/>
    </location>
</feature>
<dbReference type="PANTHER" id="PTHR10677">
    <property type="entry name" value="UBIQUILIN"/>
    <property type="match status" value="1"/>
</dbReference>
<dbReference type="STRING" id="36022.A0A1V2LDM6"/>
<dbReference type="InterPro" id="IPR019954">
    <property type="entry name" value="Ubiquitin_CS"/>
</dbReference>
<dbReference type="PROSITE" id="PS00299">
    <property type="entry name" value="UBIQUITIN_1"/>
    <property type="match status" value="1"/>
</dbReference>
<dbReference type="FunFam" id="1.10.8.10:FF:000024">
    <property type="entry name" value="Ubiquitin domain-containing protein DSK2"/>
    <property type="match status" value="1"/>
</dbReference>
<dbReference type="GO" id="GO:0005829">
    <property type="term" value="C:cytosol"/>
    <property type="evidence" value="ECO:0007669"/>
    <property type="project" value="TreeGrafter"/>
</dbReference>
<dbReference type="Pfam" id="PF00627">
    <property type="entry name" value="UBA"/>
    <property type="match status" value="1"/>
</dbReference>
<dbReference type="VEuPathDB" id="FungiDB:BON22_0328"/>
<dbReference type="OMA" id="PGMDMFG"/>
<dbReference type="InterPro" id="IPR029071">
    <property type="entry name" value="Ubiquitin-like_domsf"/>
</dbReference>
<gene>
    <name evidence="4" type="ORF">BON22_0328</name>
</gene>
<dbReference type="GO" id="GO:0031593">
    <property type="term" value="F:polyubiquitin modification-dependent protein binding"/>
    <property type="evidence" value="ECO:0007669"/>
    <property type="project" value="TreeGrafter"/>
</dbReference>
<dbReference type="InterPro" id="IPR000626">
    <property type="entry name" value="Ubiquitin-like_dom"/>
</dbReference>
<dbReference type="InterPro" id="IPR009060">
    <property type="entry name" value="UBA-like_sf"/>
</dbReference>
<dbReference type="SMART" id="SM00213">
    <property type="entry name" value="UBQ"/>
    <property type="match status" value="1"/>
</dbReference>
<protein>
    <submittedName>
        <fullName evidence="4">Ubiquitin domain-containing protein DSK2</fullName>
    </submittedName>
</protein>
<dbReference type="InterPro" id="IPR015496">
    <property type="entry name" value="Ubiquilin"/>
</dbReference>